<accession>A0A1Q8S4N9</accession>
<dbReference type="OrthoDB" id="5367275at2759"/>
<feature type="region of interest" description="Disordered" evidence="1">
    <location>
        <begin position="82"/>
        <end position="110"/>
    </location>
</feature>
<feature type="region of interest" description="Disordered" evidence="1">
    <location>
        <begin position="126"/>
        <end position="214"/>
    </location>
</feature>
<name>A0A1Q8S4N9_9PEZI</name>
<protein>
    <submittedName>
        <fullName evidence="2">Uncharacterized protein</fullName>
    </submittedName>
</protein>
<feature type="compositionally biased region" description="Basic and acidic residues" evidence="1">
    <location>
        <begin position="166"/>
        <end position="189"/>
    </location>
</feature>
<reference evidence="2 3" key="1">
    <citation type="submission" date="2016-11" db="EMBL/GenBank/DDBJ databases">
        <title>Draft Genome Assembly of Colletotrichum chlorophyti a pathogen of herbaceous plants.</title>
        <authorList>
            <person name="Gan P."/>
            <person name="Narusaka M."/>
            <person name="Tsushima A."/>
            <person name="Narusaka Y."/>
            <person name="Takano Y."/>
            <person name="Shirasu K."/>
        </authorList>
    </citation>
    <scope>NUCLEOTIDE SEQUENCE [LARGE SCALE GENOMIC DNA]</scope>
    <source>
        <strain evidence="2 3">NTL11</strain>
    </source>
</reference>
<keyword evidence="3" id="KW-1185">Reference proteome</keyword>
<evidence type="ECO:0000313" key="2">
    <source>
        <dbReference type="EMBL" id="OLN96403.1"/>
    </source>
</evidence>
<dbReference type="Proteomes" id="UP000186583">
    <property type="component" value="Unassembled WGS sequence"/>
</dbReference>
<dbReference type="STRING" id="708187.A0A1Q8S4N9"/>
<organism evidence="2 3">
    <name type="scientific">Colletotrichum chlorophyti</name>
    <dbReference type="NCBI Taxonomy" id="708187"/>
    <lineage>
        <taxon>Eukaryota</taxon>
        <taxon>Fungi</taxon>
        <taxon>Dikarya</taxon>
        <taxon>Ascomycota</taxon>
        <taxon>Pezizomycotina</taxon>
        <taxon>Sordariomycetes</taxon>
        <taxon>Hypocreomycetidae</taxon>
        <taxon>Glomerellales</taxon>
        <taxon>Glomerellaceae</taxon>
        <taxon>Colletotrichum</taxon>
    </lineage>
</organism>
<evidence type="ECO:0000313" key="3">
    <source>
        <dbReference type="Proteomes" id="UP000186583"/>
    </source>
</evidence>
<feature type="compositionally biased region" description="Polar residues" evidence="1">
    <location>
        <begin position="156"/>
        <end position="165"/>
    </location>
</feature>
<sequence length="240" mass="27375">MVLLTSSQVSVLLSSAIGNTRPFPHSIPPSPHRSKRLTINVRVLRNDAGQRNAFAFLSCTAALFLSGCVIQQRTLNQLRAAIKPEPRPSPKTYYVPDHLKDGTTNPLHGAGRQGQQVIIEVNPTMPEQQQKKTKKQQQDQQKKKKAAGGKSDERSSNVWQKMMSSSDKEEKAGLSREALEKMDERERNIEGWNVKDQPNPDPEAENQDPISRAERRRLIKEELRRLSQGEERGYYQRRLW</sequence>
<evidence type="ECO:0000256" key="1">
    <source>
        <dbReference type="SAM" id="MobiDB-lite"/>
    </source>
</evidence>
<dbReference type="EMBL" id="MPGH01000017">
    <property type="protein sequence ID" value="OLN96403.1"/>
    <property type="molecule type" value="Genomic_DNA"/>
</dbReference>
<dbReference type="AlphaFoldDB" id="A0A1Q8S4N9"/>
<comment type="caution">
    <text evidence="2">The sequence shown here is derived from an EMBL/GenBank/DDBJ whole genome shotgun (WGS) entry which is preliminary data.</text>
</comment>
<proteinExistence type="predicted"/>
<gene>
    <name evidence="2" type="ORF">CCHL11_00668</name>
</gene>